<proteinExistence type="predicted"/>
<evidence type="ECO:0000313" key="2">
    <source>
        <dbReference type="Proteomes" id="UP001363151"/>
    </source>
</evidence>
<sequence>MGAGATSARALLDAEGRWPEIIDKPTAEKLVAQTPGIAWDDDKWREVANEDRAARADIIALLDRLRVGDDGEAKDDDDLGDLPVYDGGDDEECFAKDGSGLEESFGPDCPGTFSVDADEGDDLPGMEFADGTGGLSLVGKPIAGGSPGKPHKPAAAATAGKKRNISVVEEVIAADGTAFDQLNPNAPGTFDEDAELGGATPRGDGEKRPHIDLGISGHAISP</sequence>
<keyword evidence="2" id="KW-1185">Reference proteome</keyword>
<dbReference type="EMBL" id="JBBJCI010000285">
    <property type="protein sequence ID" value="KAK7236244.1"/>
    <property type="molecule type" value="Genomic_DNA"/>
</dbReference>
<organism evidence="1 2">
    <name type="scientific">Aureococcus anophagefferens</name>
    <name type="common">Harmful bloom alga</name>
    <dbReference type="NCBI Taxonomy" id="44056"/>
    <lineage>
        <taxon>Eukaryota</taxon>
        <taxon>Sar</taxon>
        <taxon>Stramenopiles</taxon>
        <taxon>Ochrophyta</taxon>
        <taxon>Pelagophyceae</taxon>
        <taxon>Pelagomonadales</taxon>
        <taxon>Pelagomonadaceae</taxon>
        <taxon>Aureococcus</taxon>
    </lineage>
</organism>
<comment type="caution">
    <text evidence="1">The sequence shown here is derived from an EMBL/GenBank/DDBJ whole genome shotgun (WGS) entry which is preliminary data.</text>
</comment>
<reference evidence="1 2" key="1">
    <citation type="submission" date="2024-03" db="EMBL/GenBank/DDBJ databases">
        <title>Aureococcus anophagefferens CCMP1851 and Kratosvirus quantuckense: Draft genome of a second virus-susceptible host strain in the model system.</title>
        <authorList>
            <person name="Chase E."/>
            <person name="Truchon A.R."/>
            <person name="Schepens W."/>
            <person name="Wilhelm S.W."/>
        </authorList>
    </citation>
    <scope>NUCLEOTIDE SEQUENCE [LARGE SCALE GENOMIC DNA]</scope>
    <source>
        <strain evidence="1 2">CCMP1851</strain>
    </source>
</reference>
<dbReference type="Proteomes" id="UP001363151">
    <property type="component" value="Unassembled WGS sequence"/>
</dbReference>
<dbReference type="KEGG" id="aaf:AURANDRAFT_64809"/>
<protein>
    <submittedName>
        <fullName evidence="1">Uncharacterized protein</fullName>
    </submittedName>
</protein>
<accession>A0ABR1FRJ3</accession>
<name>A0ABR1FRJ3_AURAN</name>
<gene>
    <name evidence="1" type="ORF">SO694_00061120</name>
</gene>
<evidence type="ECO:0000313" key="1">
    <source>
        <dbReference type="EMBL" id="KAK7236244.1"/>
    </source>
</evidence>